<name>A0A6C0KYS1_9ZZZZ</name>
<evidence type="ECO:0000313" key="1">
    <source>
        <dbReference type="EMBL" id="QHU21654.1"/>
    </source>
</evidence>
<proteinExistence type="predicted"/>
<dbReference type="AlphaFoldDB" id="A0A6C0KYS1"/>
<organism evidence="1">
    <name type="scientific">viral metagenome</name>
    <dbReference type="NCBI Taxonomy" id="1070528"/>
    <lineage>
        <taxon>unclassified sequences</taxon>
        <taxon>metagenomes</taxon>
        <taxon>organismal metagenomes</taxon>
    </lineage>
</organism>
<accession>A0A6C0KYS1</accession>
<sequence>MLGQKNRVIHERGIPIPITKKLSTHSKNIFETLDYDLNKNIFDPTNNSPPNDFLVKLKKRMEMFENFENIEISN</sequence>
<protein>
    <submittedName>
        <fullName evidence="1">Uncharacterized protein</fullName>
    </submittedName>
</protein>
<reference evidence="1" key="1">
    <citation type="journal article" date="2020" name="Nature">
        <title>Giant virus diversity and host interactions through global metagenomics.</title>
        <authorList>
            <person name="Schulz F."/>
            <person name="Roux S."/>
            <person name="Paez-Espino D."/>
            <person name="Jungbluth S."/>
            <person name="Walsh D.A."/>
            <person name="Denef V.J."/>
            <person name="McMahon K.D."/>
            <person name="Konstantinidis K.T."/>
            <person name="Eloe-Fadrosh E.A."/>
            <person name="Kyrpides N.C."/>
            <person name="Woyke T."/>
        </authorList>
    </citation>
    <scope>NUCLEOTIDE SEQUENCE</scope>
    <source>
        <strain evidence="1">GVMAG-S-3300013094-109</strain>
    </source>
</reference>
<dbReference type="EMBL" id="MN740991">
    <property type="protein sequence ID" value="QHU21654.1"/>
    <property type="molecule type" value="Genomic_DNA"/>
</dbReference>